<dbReference type="PROSITE" id="PS50922">
    <property type="entry name" value="TLC"/>
    <property type="match status" value="1"/>
</dbReference>
<name>A0A915AIV2_PARUN</name>
<feature type="domain" description="TLC" evidence="7">
    <location>
        <begin position="53"/>
        <end position="183"/>
    </location>
</feature>
<protein>
    <submittedName>
        <fullName evidence="9">TLC domain-containing protein</fullName>
    </submittedName>
</protein>
<evidence type="ECO:0000313" key="8">
    <source>
        <dbReference type="Proteomes" id="UP000887569"/>
    </source>
</evidence>
<organism evidence="8 9">
    <name type="scientific">Parascaris univalens</name>
    <name type="common">Nematode worm</name>
    <dbReference type="NCBI Taxonomy" id="6257"/>
    <lineage>
        <taxon>Eukaryota</taxon>
        <taxon>Metazoa</taxon>
        <taxon>Ecdysozoa</taxon>
        <taxon>Nematoda</taxon>
        <taxon>Chromadorea</taxon>
        <taxon>Rhabditida</taxon>
        <taxon>Spirurina</taxon>
        <taxon>Ascaridomorpha</taxon>
        <taxon>Ascaridoidea</taxon>
        <taxon>Ascarididae</taxon>
        <taxon>Parascaris</taxon>
    </lineage>
</organism>
<keyword evidence="4 5" id="KW-0472">Membrane</keyword>
<evidence type="ECO:0000256" key="1">
    <source>
        <dbReference type="ARBA" id="ARBA00004141"/>
    </source>
</evidence>
<evidence type="ECO:0000256" key="6">
    <source>
        <dbReference type="SAM" id="Phobius"/>
    </source>
</evidence>
<dbReference type="Pfam" id="PF03798">
    <property type="entry name" value="TRAM_LAG1_CLN8"/>
    <property type="match status" value="1"/>
</dbReference>
<feature type="transmembrane region" description="Helical" evidence="6">
    <location>
        <begin position="63"/>
        <end position="81"/>
    </location>
</feature>
<dbReference type="AlphaFoldDB" id="A0A915AIV2"/>
<comment type="subcellular location">
    <subcellularLocation>
        <location evidence="1">Membrane</location>
        <topology evidence="1">Multi-pass membrane protein</topology>
    </subcellularLocation>
</comment>
<evidence type="ECO:0000259" key="7">
    <source>
        <dbReference type="PROSITE" id="PS50922"/>
    </source>
</evidence>
<reference evidence="9" key="1">
    <citation type="submission" date="2022-11" db="UniProtKB">
        <authorList>
            <consortium name="WormBaseParasite"/>
        </authorList>
    </citation>
    <scope>IDENTIFICATION</scope>
</reference>
<evidence type="ECO:0000256" key="2">
    <source>
        <dbReference type="ARBA" id="ARBA00022692"/>
    </source>
</evidence>
<proteinExistence type="predicted"/>
<keyword evidence="8" id="KW-1185">Reference proteome</keyword>
<evidence type="ECO:0000256" key="4">
    <source>
        <dbReference type="ARBA" id="ARBA00023136"/>
    </source>
</evidence>
<dbReference type="InterPro" id="IPR006634">
    <property type="entry name" value="TLC-dom"/>
</dbReference>
<dbReference type="WBParaSite" id="PgR006_g218_t01">
    <property type="protein sequence ID" value="PgR006_g218_t01"/>
    <property type="gene ID" value="PgR006_g218"/>
</dbReference>
<sequence length="183" mass="20992">MAEEDYVGAEWRIPPMHGFLEPAFIIPIIAYFFIFEAIAFYIRSSTWTNHPSFERYRLHNLSVSLVHSTITGGCSLAFMLINPHIMFGDTMHWYNSWAVQLPLLSMGYFCHDVFDILSHERSRYAFECVSPCTINNGNFVDICCISAHISSGAHSQHCNICGISFRYSYMDVVLHCYESSTFS</sequence>
<dbReference type="GO" id="GO:0016020">
    <property type="term" value="C:membrane"/>
    <property type="evidence" value="ECO:0007669"/>
    <property type="project" value="UniProtKB-SubCell"/>
</dbReference>
<keyword evidence="2 5" id="KW-0812">Transmembrane</keyword>
<feature type="transmembrane region" description="Helical" evidence="6">
    <location>
        <begin position="24"/>
        <end position="42"/>
    </location>
</feature>
<accession>A0A915AIV2</accession>
<dbReference type="Proteomes" id="UP000887569">
    <property type="component" value="Unplaced"/>
</dbReference>
<evidence type="ECO:0000256" key="3">
    <source>
        <dbReference type="ARBA" id="ARBA00022989"/>
    </source>
</evidence>
<evidence type="ECO:0000256" key="5">
    <source>
        <dbReference type="PROSITE-ProRule" id="PRU00205"/>
    </source>
</evidence>
<evidence type="ECO:0000313" key="9">
    <source>
        <dbReference type="WBParaSite" id="PgR006_g218_t01"/>
    </source>
</evidence>
<keyword evidence="3 6" id="KW-1133">Transmembrane helix</keyword>